<dbReference type="EMBL" id="CP059572">
    <property type="protein sequence ID" value="QXJ21404.1"/>
    <property type="molecule type" value="Genomic_DNA"/>
</dbReference>
<evidence type="ECO:0000313" key="3">
    <source>
        <dbReference type="Proteomes" id="UP001049518"/>
    </source>
</evidence>
<protein>
    <submittedName>
        <fullName evidence="2">Uncharacterized protein</fullName>
    </submittedName>
</protein>
<keyword evidence="3" id="KW-1185">Reference proteome</keyword>
<keyword evidence="1" id="KW-1133">Transmembrane helix</keyword>
<feature type="transmembrane region" description="Helical" evidence="1">
    <location>
        <begin position="44"/>
        <end position="61"/>
    </location>
</feature>
<dbReference type="RefSeq" id="WP_231334552.1">
    <property type="nucleotide sequence ID" value="NZ_CP059572.1"/>
</dbReference>
<evidence type="ECO:0000313" key="2">
    <source>
        <dbReference type="EMBL" id="QXJ21404.1"/>
    </source>
</evidence>
<name>A0ABX8QRG6_9ACTN</name>
<organism evidence="2 3">
    <name type="scientific">Actinomadura graeca</name>
    <dbReference type="NCBI Taxonomy" id="2750812"/>
    <lineage>
        <taxon>Bacteria</taxon>
        <taxon>Bacillati</taxon>
        <taxon>Actinomycetota</taxon>
        <taxon>Actinomycetes</taxon>
        <taxon>Streptosporangiales</taxon>
        <taxon>Thermomonosporaceae</taxon>
        <taxon>Actinomadura</taxon>
    </lineage>
</organism>
<keyword evidence="1" id="KW-0472">Membrane</keyword>
<reference evidence="2" key="1">
    <citation type="submission" date="2020-07" db="EMBL/GenBank/DDBJ databases">
        <authorList>
            <person name="Tarantini F.S."/>
            <person name="Hong K.W."/>
            <person name="Chan K.G."/>
        </authorList>
    </citation>
    <scope>NUCLEOTIDE SEQUENCE</scope>
    <source>
        <strain evidence="2">32-07</strain>
    </source>
</reference>
<proteinExistence type="predicted"/>
<sequence length="160" mass="18626">MRLVILFGLDAVLFVRRRRRLLVGRRVLRLKDRSCRFSALRPDPVWARLVILFGLVAALCVRRRRRLLENQVCRFSILMPGPVRAGWGVVLCVRRCRLRVAGRLLAGRRVLRLEGRVCRFSVLMPNPVRARPVANPFGLDAVSFVRRRRRLLVGRKVLRL</sequence>
<gene>
    <name evidence="2" type="ORF">AGRA3207_002254</name>
</gene>
<keyword evidence="1" id="KW-0812">Transmembrane</keyword>
<dbReference type="Proteomes" id="UP001049518">
    <property type="component" value="Chromosome"/>
</dbReference>
<evidence type="ECO:0000256" key="1">
    <source>
        <dbReference type="SAM" id="Phobius"/>
    </source>
</evidence>
<accession>A0ABX8QRG6</accession>